<dbReference type="PANTHER" id="PTHR10357:SF219">
    <property type="entry name" value="MALTOSE ALPHA-D-GLUCOSYLTRANSFERASE"/>
    <property type="match status" value="1"/>
</dbReference>
<dbReference type="Gene3D" id="2.60.40.1180">
    <property type="entry name" value="Golgi alpha-mannosidase II"/>
    <property type="match status" value="1"/>
</dbReference>
<dbReference type="InterPro" id="IPR006047">
    <property type="entry name" value="GH13_cat_dom"/>
</dbReference>
<dbReference type="GO" id="GO:0005975">
    <property type="term" value="P:carbohydrate metabolic process"/>
    <property type="evidence" value="ECO:0007669"/>
    <property type="project" value="InterPro"/>
</dbReference>
<name>A0A074KZE9_9BACT</name>
<gene>
    <name evidence="2" type="ORF">EL17_02170</name>
</gene>
<evidence type="ECO:0000313" key="2">
    <source>
        <dbReference type="EMBL" id="KEO75366.1"/>
    </source>
</evidence>
<evidence type="ECO:0000259" key="1">
    <source>
        <dbReference type="SMART" id="SM00642"/>
    </source>
</evidence>
<dbReference type="InterPro" id="IPR045857">
    <property type="entry name" value="O16G_dom_2"/>
</dbReference>
<organism evidence="2 3">
    <name type="scientific">Anditalea andensis</name>
    <dbReference type="NCBI Taxonomy" id="1048983"/>
    <lineage>
        <taxon>Bacteria</taxon>
        <taxon>Pseudomonadati</taxon>
        <taxon>Bacteroidota</taxon>
        <taxon>Cytophagia</taxon>
        <taxon>Cytophagales</taxon>
        <taxon>Cytophagaceae</taxon>
        <taxon>Anditalea</taxon>
    </lineage>
</organism>
<dbReference type="InterPro" id="IPR013780">
    <property type="entry name" value="Glyco_hydro_b"/>
</dbReference>
<protein>
    <recommendedName>
        <fullName evidence="1">Glycosyl hydrolase family 13 catalytic domain-containing protein</fullName>
    </recommendedName>
</protein>
<accession>A0A074KZE9</accession>
<dbReference type="AlphaFoldDB" id="A0A074KZE9"/>
<dbReference type="eggNOG" id="COG0366">
    <property type="taxonomic scope" value="Bacteria"/>
</dbReference>
<comment type="caution">
    <text evidence="2">The sequence shown here is derived from an EMBL/GenBank/DDBJ whole genome shotgun (WGS) entry which is preliminary data.</text>
</comment>
<reference evidence="2 3" key="1">
    <citation type="submission" date="2014-04" db="EMBL/GenBank/DDBJ databases">
        <title>Characterization and application of a salt tolerant electro-active bacterium.</title>
        <authorList>
            <person name="Yang L."/>
            <person name="Wei S."/>
            <person name="Tay Q.X.M."/>
        </authorList>
    </citation>
    <scope>NUCLEOTIDE SEQUENCE [LARGE SCALE GENOMIC DNA]</scope>
    <source>
        <strain evidence="2 3">LY1</strain>
    </source>
</reference>
<dbReference type="InterPro" id="IPR017853">
    <property type="entry name" value="GH"/>
</dbReference>
<dbReference type="SUPFAM" id="SSF51011">
    <property type="entry name" value="Glycosyl hydrolase domain"/>
    <property type="match status" value="1"/>
</dbReference>
<dbReference type="EMBL" id="JMIH01000013">
    <property type="protein sequence ID" value="KEO75366.1"/>
    <property type="molecule type" value="Genomic_DNA"/>
</dbReference>
<dbReference type="SUPFAM" id="SSF51445">
    <property type="entry name" value="(Trans)glycosidases"/>
    <property type="match status" value="1"/>
</dbReference>
<dbReference type="OrthoDB" id="9806009at2"/>
<dbReference type="PANTHER" id="PTHR10357">
    <property type="entry name" value="ALPHA-AMYLASE FAMILY MEMBER"/>
    <property type="match status" value="1"/>
</dbReference>
<evidence type="ECO:0000313" key="3">
    <source>
        <dbReference type="Proteomes" id="UP000027821"/>
    </source>
</evidence>
<keyword evidence="3" id="KW-1185">Reference proteome</keyword>
<sequence>MKNTWYKDSIVYGVDIKLFQDSNDNGYGDIRGLMSRMDYIIDLGINTLWLQPFYPSPLRDFGYDISDFLGIDPRLGNMDDFLNLIKLCDENRIRVIIDLVINHTSVDHPWFIQAKSDKDSPYRNYYIWRDEEPENEEKKVMFEGVEDSVWEYVAETSSFYLHSYYKEQADLNIASLQVREEVFKVIKFWLNLGVSGFRIDAAHALTDTVSNDQTTKNNLNEFLDEIRKYTENINPDAILLAEADVDPKDIQDYFGKGDRMHMLFNFFSNQYNFLAMARNSGEALVKGLELTKHVQCKHYLNFVRHHDELNINQLDSDEQKDVLEKFAPDEKMRIYGHGGIKRQLVPMMENDIKKIKLMYVSIFGLPGSPLIHFGEEIGMGEDLNRKLRSAVRIPMQWSDQMHGGFSKAPIDKLNHKPLSNGDYSYSYVNVEKQVDDPASLLSFMKSLIKKRKSCTEIGHGTWDTLSLENDKLLAIVYQVEESKLLVICNFSSKKEKGKLGSIMENDDLVDLLSDSEYKKPSKSIEVNGYGYRWIKVVNQEKII</sequence>
<dbReference type="Pfam" id="PF00128">
    <property type="entry name" value="Alpha-amylase"/>
    <property type="match status" value="1"/>
</dbReference>
<dbReference type="Proteomes" id="UP000027821">
    <property type="component" value="Unassembled WGS sequence"/>
</dbReference>
<proteinExistence type="predicted"/>
<dbReference type="STRING" id="1048983.EL17_02170"/>
<feature type="domain" description="Glycosyl hydrolase family 13 catalytic" evidence="1">
    <location>
        <begin position="13"/>
        <end position="414"/>
    </location>
</feature>
<dbReference type="SMART" id="SM00642">
    <property type="entry name" value="Aamy"/>
    <property type="match status" value="1"/>
</dbReference>
<dbReference type="RefSeq" id="WP_035070143.1">
    <property type="nucleotide sequence ID" value="NZ_JMIH01000013.1"/>
</dbReference>
<dbReference type="Gene3D" id="3.20.20.80">
    <property type="entry name" value="Glycosidases"/>
    <property type="match status" value="1"/>
</dbReference>
<dbReference type="Gene3D" id="3.90.400.10">
    <property type="entry name" value="Oligo-1,6-glucosidase, Domain 2"/>
    <property type="match status" value="1"/>
</dbReference>